<dbReference type="FunFam" id="2.60.40.10:FF:000032">
    <property type="entry name" value="palladin isoform X1"/>
    <property type="match status" value="1"/>
</dbReference>
<dbReference type="SUPFAM" id="SSF48726">
    <property type="entry name" value="Immunoglobulin"/>
    <property type="match status" value="6"/>
</dbReference>
<dbReference type="InterPro" id="IPR007110">
    <property type="entry name" value="Ig-like_dom"/>
</dbReference>
<feature type="domain" description="Ig-like" evidence="4">
    <location>
        <begin position="330"/>
        <end position="426"/>
    </location>
</feature>
<dbReference type="PANTHER" id="PTHR45080:SF8">
    <property type="entry name" value="IG-LIKE DOMAIN-CONTAINING PROTEIN"/>
    <property type="match status" value="1"/>
</dbReference>
<dbReference type="GO" id="GO:0043025">
    <property type="term" value="C:neuronal cell body"/>
    <property type="evidence" value="ECO:0007669"/>
    <property type="project" value="TreeGrafter"/>
</dbReference>
<evidence type="ECO:0000256" key="3">
    <source>
        <dbReference type="ARBA" id="ARBA00023319"/>
    </source>
</evidence>
<feature type="domain" description="Ig-like" evidence="4">
    <location>
        <begin position="30"/>
        <end position="124"/>
    </location>
</feature>
<dbReference type="CDD" id="cd00096">
    <property type="entry name" value="Ig"/>
    <property type="match status" value="2"/>
</dbReference>
<name>A0A6J7ZZX1_MYTCO</name>
<organism evidence="5 6">
    <name type="scientific">Mytilus coruscus</name>
    <name type="common">Sea mussel</name>
    <dbReference type="NCBI Taxonomy" id="42192"/>
    <lineage>
        <taxon>Eukaryota</taxon>
        <taxon>Metazoa</taxon>
        <taxon>Spiralia</taxon>
        <taxon>Lophotrochozoa</taxon>
        <taxon>Mollusca</taxon>
        <taxon>Bivalvia</taxon>
        <taxon>Autobranchia</taxon>
        <taxon>Pteriomorphia</taxon>
        <taxon>Mytilida</taxon>
        <taxon>Mytiloidea</taxon>
        <taxon>Mytilidae</taxon>
        <taxon>Mytilinae</taxon>
        <taxon>Mytilus</taxon>
    </lineage>
</organism>
<dbReference type="InterPro" id="IPR003598">
    <property type="entry name" value="Ig_sub2"/>
</dbReference>
<dbReference type="InterPro" id="IPR036179">
    <property type="entry name" value="Ig-like_dom_sf"/>
</dbReference>
<dbReference type="GO" id="GO:0030424">
    <property type="term" value="C:axon"/>
    <property type="evidence" value="ECO:0007669"/>
    <property type="project" value="TreeGrafter"/>
</dbReference>
<dbReference type="SMART" id="SM00408">
    <property type="entry name" value="IGc2"/>
    <property type="match status" value="6"/>
</dbReference>
<sequence length="645" mass="69467">MTEKGMAPNFFLKRAGRHTTPKLPVGNSAPVVVIDKNSYQVNYGDNFTINCTVEAKSQATNIFWIKSDGQQIITLNAGLPGTEGMTVDEPSLTIVYATETDAGLYACYAINKGGTANSKIALVTIKGGVPSLITKIKKYIALYGKTVTLNCTIDAYPPISDVHWKRNSSDIVTILSSGSIGVRGINRTHPSLILDIATSSDSGTYVCVATNNAGTQQSDELTLVVYGGIPTVTVNQTLYSIPYGNSVTLRCDISAEPPLTNVYWERQVENKTSMVYSGESGTSGVILHNPSLIIHFATLSDGGYYTCLGRNVAGTSNGPQINLIVTGDQPTVTVGSSSYSSISGTTITLECFVSSNPETVLVYWEKNSNGLMTTINANAVGTNGSTANTPSLTFKFTDISDSGIFTCFAVNELGTGFSNITELTVTGSKPIVTVDPLNETVEYGSTVTLNCNVISSPKQTFVYWQKAANGTITSLFNGLPGVLGVTIDNPSLTIEYVTKEDIGIYTCTPSVTVENLNYTAYDGKTVHLLCSVRSNPQHNKVFWERNNNGTTTTILSGMIAIRGVTVENPSLTIDYVTMETAGKYRCFATNEIGTSASQAIELVGKYNDISFNRLGKTKKKRRNKFIKQNIQYYGGKRNEISTMIK</sequence>
<dbReference type="Gene3D" id="2.60.40.10">
    <property type="entry name" value="Immunoglobulins"/>
    <property type="match status" value="6"/>
</dbReference>
<dbReference type="Pfam" id="PF00047">
    <property type="entry name" value="ig"/>
    <property type="match status" value="1"/>
</dbReference>
<dbReference type="AlphaFoldDB" id="A0A6J7ZZX1"/>
<feature type="domain" description="Ig-like" evidence="4">
    <location>
        <begin position="430"/>
        <end position="508"/>
    </location>
</feature>
<reference evidence="5 6" key="1">
    <citation type="submission" date="2020-06" db="EMBL/GenBank/DDBJ databases">
        <authorList>
            <person name="Li R."/>
            <person name="Bekaert M."/>
        </authorList>
    </citation>
    <scope>NUCLEOTIDE SEQUENCE [LARGE SCALE GENOMIC DNA]</scope>
    <source>
        <strain evidence="6">wild</strain>
    </source>
</reference>
<dbReference type="Pfam" id="PF13927">
    <property type="entry name" value="Ig_3"/>
    <property type="match status" value="5"/>
</dbReference>
<dbReference type="PANTHER" id="PTHR45080">
    <property type="entry name" value="CONTACTIN 5"/>
    <property type="match status" value="1"/>
</dbReference>
<dbReference type="Proteomes" id="UP000507470">
    <property type="component" value="Unassembled WGS sequence"/>
</dbReference>
<dbReference type="PROSITE" id="PS50835">
    <property type="entry name" value="IG_LIKE"/>
    <property type="match status" value="6"/>
</dbReference>
<dbReference type="InterPro" id="IPR013151">
    <property type="entry name" value="Immunoglobulin_dom"/>
</dbReference>
<feature type="domain" description="Ig-like" evidence="4">
    <location>
        <begin position="130"/>
        <end position="222"/>
    </location>
</feature>
<dbReference type="EMBL" id="CACVKT020000226">
    <property type="protein sequence ID" value="CAC5357738.1"/>
    <property type="molecule type" value="Genomic_DNA"/>
</dbReference>
<keyword evidence="1" id="KW-0732">Signal</keyword>
<accession>A0A6J7ZZX1</accession>
<proteinExistence type="predicted"/>
<gene>
    <name evidence="5" type="ORF">MCOR_1279</name>
</gene>
<dbReference type="SMART" id="SM00409">
    <property type="entry name" value="IG"/>
    <property type="match status" value="6"/>
</dbReference>
<dbReference type="InterPro" id="IPR003599">
    <property type="entry name" value="Ig_sub"/>
</dbReference>
<dbReference type="InterPro" id="IPR013783">
    <property type="entry name" value="Ig-like_fold"/>
</dbReference>
<keyword evidence="6" id="KW-1185">Reference proteome</keyword>
<keyword evidence="3" id="KW-0393">Immunoglobulin domain</keyword>
<dbReference type="GO" id="GO:0008046">
    <property type="term" value="F:axon guidance receptor activity"/>
    <property type="evidence" value="ECO:0007669"/>
    <property type="project" value="TreeGrafter"/>
</dbReference>
<evidence type="ECO:0000313" key="5">
    <source>
        <dbReference type="EMBL" id="CAC5357738.1"/>
    </source>
</evidence>
<feature type="domain" description="Ig-like" evidence="4">
    <location>
        <begin position="509"/>
        <end position="601"/>
    </location>
</feature>
<protein>
    <submittedName>
        <fullName evidence="5">HMCN</fullName>
    </submittedName>
</protein>
<dbReference type="GO" id="GO:0050808">
    <property type="term" value="P:synapse organization"/>
    <property type="evidence" value="ECO:0007669"/>
    <property type="project" value="TreeGrafter"/>
</dbReference>
<dbReference type="InterPro" id="IPR050958">
    <property type="entry name" value="Cell_Adh-Cytoskel_Orgn"/>
</dbReference>
<evidence type="ECO:0000256" key="2">
    <source>
        <dbReference type="ARBA" id="ARBA00023157"/>
    </source>
</evidence>
<dbReference type="GO" id="GO:0005886">
    <property type="term" value="C:plasma membrane"/>
    <property type="evidence" value="ECO:0007669"/>
    <property type="project" value="TreeGrafter"/>
</dbReference>
<dbReference type="GO" id="GO:0007156">
    <property type="term" value="P:homophilic cell adhesion via plasma membrane adhesion molecules"/>
    <property type="evidence" value="ECO:0007669"/>
    <property type="project" value="TreeGrafter"/>
</dbReference>
<evidence type="ECO:0000256" key="1">
    <source>
        <dbReference type="ARBA" id="ARBA00022729"/>
    </source>
</evidence>
<dbReference type="OrthoDB" id="6150053at2759"/>
<keyword evidence="2" id="KW-1015">Disulfide bond</keyword>
<feature type="domain" description="Ig-like" evidence="4">
    <location>
        <begin position="230"/>
        <end position="326"/>
    </location>
</feature>
<evidence type="ECO:0000313" key="6">
    <source>
        <dbReference type="Proteomes" id="UP000507470"/>
    </source>
</evidence>
<evidence type="ECO:0000259" key="4">
    <source>
        <dbReference type="PROSITE" id="PS50835"/>
    </source>
</evidence>